<dbReference type="PANTHER" id="PTHR47074:SF11">
    <property type="entry name" value="REVERSE TRANSCRIPTASE-LIKE PROTEIN"/>
    <property type="match status" value="1"/>
</dbReference>
<feature type="non-terminal residue" evidence="1">
    <location>
        <position position="136"/>
    </location>
</feature>
<evidence type="ECO:0000313" key="1">
    <source>
        <dbReference type="EMBL" id="OMO58320.1"/>
    </source>
</evidence>
<dbReference type="Gramene" id="OMO58320">
    <property type="protein sequence ID" value="OMO58320"/>
    <property type="gene ID" value="CCACVL1_25493"/>
</dbReference>
<proteinExistence type="predicted"/>
<dbReference type="Proteomes" id="UP000188268">
    <property type="component" value="Unassembled WGS sequence"/>
</dbReference>
<dbReference type="InterPro" id="IPR052929">
    <property type="entry name" value="RNase_H-like_EbsB-rel"/>
</dbReference>
<accession>A0A1R3GJX2</accession>
<organism evidence="1 2">
    <name type="scientific">Corchorus capsularis</name>
    <name type="common">Jute</name>
    <dbReference type="NCBI Taxonomy" id="210143"/>
    <lineage>
        <taxon>Eukaryota</taxon>
        <taxon>Viridiplantae</taxon>
        <taxon>Streptophyta</taxon>
        <taxon>Embryophyta</taxon>
        <taxon>Tracheophyta</taxon>
        <taxon>Spermatophyta</taxon>
        <taxon>Magnoliopsida</taxon>
        <taxon>eudicotyledons</taxon>
        <taxon>Gunneridae</taxon>
        <taxon>Pentapetalae</taxon>
        <taxon>rosids</taxon>
        <taxon>malvids</taxon>
        <taxon>Malvales</taxon>
        <taxon>Malvaceae</taxon>
        <taxon>Grewioideae</taxon>
        <taxon>Apeibeae</taxon>
        <taxon>Corchorus</taxon>
    </lineage>
</organism>
<reference evidence="1 2" key="1">
    <citation type="submission" date="2013-09" db="EMBL/GenBank/DDBJ databases">
        <title>Corchorus capsularis genome sequencing.</title>
        <authorList>
            <person name="Alam M."/>
            <person name="Haque M.S."/>
            <person name="Islam M.S."/>
            <person name="Emdad E.M."/>
            <person name="Islam M.M."/>
            <person name="Ahmed B."/>
            <person name="Halim A."/>
            <person name="Hossen Q.M.M."/>
            <person name="Hossain M.Z."/>
            <person name="Ahmed R."/>
            <person name="Khan M.M."/>
            <person name="Islam R."/>
            <person name="Rashid M.M."/>
            <person name="Khan S.A."/>
            <person name="Rahman M.S."/>
            <person name="Alam M."/>
        </authorList>
    </citation>
    <scope>NUCLEOTIDE SEQUENCE [LARGE SCALE GENOMIC DNA]</scope>
    <source>
        <strain evidence="2">cv. CVL-1</strain>
        <tissue evidence="1">Whole seedling</tissue>
    </source>
</reference>
<dbReference type="OrthoDB" id="985111at2759"/>
<name>A0A1R3GJX2_COCAP</name>
<comment type="caution">
    <text evidence="1">The sequence shown here is derived from an EMBL/GenBank/DDBJ whole genome shotgun (WGS) entry which is preliminary data.</text>
</comment>
<protein>
    <submittedName>
        <fullName evidence="1">Uncharacterized protein</fullName>
    </submittedName>
</protein>
<dbReference type="EMBL" id="AWWV01014229">
    <property type="protein sequence ID" value="OMO58320.1"/>
    <property type="molecule type" value="Genomic_DNA"/>
</dbReference>
<gene>
    <name evidence="1" type="ORF">CCACVL1_25493</name>
</gene>
<sequence>MAKDRAEDENYTATLICFTLWNLWKSRCDFLYKRAPLNPMALVYRARYNAGEFLQAHVKDQEAGHLRCCSKTEIWRLPEEGTMKINSDGAFNSTDSKAGYGVIARDVQGKVIFGKHGQCRSSSALQTEALAMKEAV</sequence>
<dbReference type="AlphaFoldDB" id="A0A1R3GJX2"/>
<evidence type="ECO:0000313" key="2">
    <source>
        <dbReference type="Proteomes" id="UP000188268"/>
    </source>
</evidence>
<dbReference type="PANTHER" id="PTHR47074">
    <property type="entry name" value="BNAC02G40300D PROTEIN"/>
    <property type="match status" value="1"/>
</dbReference>
<dbReference type="STRING" id="210143.A0A1R3GJX2"/>
<keyword evidence="2" id="KW-1185">Reference proteome</keyword>